<evidence type="ECO:0000256" key="1">
    <source>
        <dbReference type="ARBA" id="ARBA00023015"/>
    </source>
</evidence>
<dbReference type="PANTHER" id="PTHR46796:SF13">
    <property type="entry name" value="HTH-TYPE TRANSCRIPTIONAL ACTIVATOR RHAS"/>
    <property type="match status" value="1"/>
</dbReference>
<accession>A0A8J3MV20</accession>
<evidence type="ECO:0000259" key="4">
    <source>
        <dbReference type="PROSITE" id="PS01124"/>
    </source>
</evidence>
<evidence type="ECO:0000256" key="3">
    <source>
        <dbReference type="ARBA" id="ARBA00023163"/>
    </source>
</evidence>
<name>A0A8J3MV20_9CHLR</name>
<dbReference type="GO" id="GO:0043565">
    <property type="term" value="F:sequence-specific DNA binding"/>
    <property type="evidence" value="ECO:0007669"/>
    <property type="project" value="InterPro"/>
</dbReference>
<evidence type="ECO:0000256" key="2">
    <source>
        <dbReference type="ARBA" id="ARBA00023125"/>
    </source>
</evidence>
<dbReference type="SUPFAM" id="SSF46689">
    <property type="entry name" value="Homeodomain-like"/>
    <property type="match status" value="1"/>
</dbReference>
<dbReference type="Gene3D" id="1.10.10.60">
    <property type="entry name" value="Homeodomain-like"/>
    <property type="match status" value="1"/>
</dbReference>
<evidence type="ECO:0000313" key="6">
    <source>
        <dbReference type="Proteomes" id="UP000612362"/>
    </source>
</evidence>
<proteinExistence type="predicted"/>
<dbReference type="AlphaFoldDB" id="A0A8J3MV20"/>
<gene>
    <name evidence="5" type="ORF">KSX_41880</name>
</gene>
<feature type="domain" description="HTH araC/xylS-type" evidence="4">
    <location>
        <begin position="69"/>
        <end position="170"/>
    </location>
</feature>
<dbReference type="InterPro" id="IPR009057">
    <property type="entry name" value="Homeodomain-like_sf"/>
</dbReference>
<dbReference type="GO" id="GO:0003700">
    <property type="term" value="F:DNA-binding transcription factor activity"/>
    <property type="evidence" value="ECO:0007669"/>
    <property type="project" value="InterPro"/>
</dbReference>
<dbReference type="RefSeq" id="WP_220195431.1">
    <property type="nucleotide sequence ID" value="NZ_BNJF01000002.1"/>
</dbReference>
<dbReference type="PANTHER" id="PTHR46796">
    <property type="entry name" value="HTH-TYPE TRANSCRIPTIONAL ACTIVATOR RHAS-RELATED"/>
    <property type="match status" value="1"/>
</dbReference>
<protein>
    <recommendedName>
        <fullName evidence="4">HTH araC/xylS-type domain-containing protein</fullName>
    </recommendedName>
</protein>
<keyword evidence="3" id="KW-0804">Transcription</keyword>
<organism evidence="5 6">
    <name type="scientific">Ktedonospora formicarum</name>
    <dbReference type="NCBI Taxonomy" id="2778364"/>
    <lineage>
        <taxon>Bacteria</taxon>
        <taxon>Bacillati</taxon>
        <taxon>Chloroflexota</taxon>
        <taxon>Ktedonobacteria</taxon>
        <taxon>Ktedonobacterales</taxon>
        <taxon>Ktedonobacteraceae</taxon>
        <taxon>Ktedonospora</taxon>
    </lineage>
</organism>
<reference evidence="5" key="1">
    <citation type="submission" date="2020-10" db="EMBL/GenBank/DDBJ databases">
        <title>Taxonomic study of unclassified bacteria belonging to the class Ktedonobacteria.</title>
        <authorList>
            <person name="Yabe S."/>
            <person name="Wang C.M."/>
            <person name="Zheng Y."/>
            <person name="Sakai Y."/>
            <person name="Cavaletti L."/>
            <person name="Monciardini P."/>
            <person name="Donadio S."/>
        </authorList>
    </citation>
    <scope>NUCLEOTIDE SEQUENCE</scope>
    <source>
        <strain evidence="5">SOSP1-1</strain>
    </source>
</reference>
<keyword evidence="6" id="KW-1185">Reference proteome</keyword>
<dbReference type="SMART" id="SM00342">
    <property type="entry name" value="HTH_ARAC"/>
    <property type="match status" value="1"/>
</dbReference>
<comment type="caution">
    <text evidence="5">The sequence shown here is derived from an EMBL/GenBank/DDBJ whole genome shotgun (WGS) entry which is preliminary data.</text>
</comment>
<dbReference type="InterPro" id="IPR050204">
    <property type="entry name" value="AraC_XylS_family_regulators"/>
</dbReference>
<sequence>MERRGTVHHKQLSPLDQQKISLTVPRDGIWLRLALTLEGTVRRSSSARQILPSQQFNAARTSWTFADLTFLLTALELLYSTQGQIRMSVLATSCGLSLRQFERRFKQCIGASPKVFARLLRFEALLHSLIYEPTTSLADTAYHLGYQDQAHVIHEFRKWAGCTPTALLTRAKHRALQEPLIPDPRPAHTPVYIIWKKKEGPEEVCL</sequence>
<keyword evidence="2" id="KW-0238">DNA-binding</keyword>
<dbReference type="Pfam" id="PF12833">
    <property type="entry name" value="HTH_18"/>
    <property type="match status" value="1"/>
</dbReference>
<dbReference type="InterPro" id="IPR018060">
    <property type="entry name" value="HTH_AraC"/>
</dbReference>
<evidence type="ECO:0000313" key="5">
    <source>
        <dbReference type="EMBL" id="GHO46025.1"/>
    </source>
</evidence>
<dbReference type="PROSITE" id="PS01124">
    <property type="entry name" value="HTH_ARAC_FAMILY_2"/>
    <property type="match status" value="1"/>
</dbReference>
<dbReference type="EMBL" id="BNJF01000002">
    <property type="protein sequence ID" value="GHO46025.1"/>
    <property type="molecule type" value="Genomic_DNA"/>
</dbReference>
<dbReference type="Proteomes" id="UP000612362">
    <property type="component" value="Unassembled WGS sequence"/>
</dbReference>
<keyword evidence="1" id="KW-0805">Transcription regulation</keyword>